<dbReference type="AlphaFoldDB" id="A0AB34FQ78"/>
<dbReference type="Proteomes" id="UP001163105">
    <property type="component" value="Unassembled WGS sequence"/>
</dbReference>
<evidence type="ECO:0000313" key="3">
    <source>
        <dbReference type="EMBL" id="KAJ6441325.1"/>
    </source>
</evidence>
<feature type="domain" description="TauD/TfdA-like" evidence="2">
    <location>
        <begin position="148"/>
        <end position="204"/>
    </location>
</feature>
<dbReference type="EMBL" id="JAQHRD010000005">
    <property type="protein sequence ID" value="KAJ6441325.1"/>
    <property type="molecule type" value="Genomic_DNA"/>
</dbReference>
<evidence type="ECO:0000259" key="2">
    <source>
        <dbReference type="Pfam" id="PF02668"/>
    </source>
</evidence>
<dbReference type="InterPro" id="IPR003819">
    <property type="entry name" value="TauD/TfdA-like"/>
</dbReference>
<gene>
    <name evidence="3" type="ORF">O9K51_07121</name>
</gene>
<proteinExistence type="predicted"/>
<keyword evidence="3" id="KW-0223">Dioxygenase</keyword>
<dbReference type="SUPFAM" id="SSF51197">
    <property type="entry name" value="Clavaminate synthase-like"/>
    <property type="match status" value="2"/>
</dbReference>
<protein>
    <submittedName>
        <fullName evidence="3">Taurine catabolism dioxygenase TauD</fullName>
    </submittedName>
</protein>
<organism evidence="3 4">
    <name type="scientific">Purpureocillium lavendulum</name>
    <dbReference type="NCBI Taxonomy" id="1247861"/>
    <lineage>
        <taxon>Eukaryota</taxon>
        <taxon>Fungi</taxon>
        <taxon>Dikarya</taxon>
        <taxon>Ascomycota</taxon>
        <taxon>Pezizomycotina</taxon>
        <taxon>Sordariomycetes</taxon>
        <taxon>Hypocreomycetidae</taxon>
        <taxon>Hypocreales</taxon>
        <taxon>Ophiocordycipitaceae</taxon>
        <taxon>Purpureocillium</taxon>
    </lineage>
</organism>
<keyword evidence="4" id="KW-1185">Reference proteome</keyword>
<evidence type="ECO:0000313" key="4">
    <source>
        <dbReference type="Proteomes" id="UP001163105"/>
    </source>
</evidence>
<sequence>MSYHDSNGEEDAGAAGCLGIAPAPAQLPKLSGPLAWVGSDFGSSCVYTWLLDEKDIGDITSALDNFNALGIDGDCVSTETFPLEGLARKLQDITLSVHNGIGFAILKGLGKLHCSVEESVIVYLGLASYVAEHRGVQDKRGNVLTLTDSQRHALDRVSAVAQETELRLRLETGSLLFLNNWALLHRRDAYHDDDRTTRHMVRLWLRNTQLGWAVPEQFLPPWRAAYDRISSPFKTRLYALYPMATYIVPKYSAGSAAFVIEDSDESDPGQ</sequence>
<evidence type="ECO:0000256" key="1">
    <source>
        <dbReference type="ARBA" id="ARBA00023002"/>
    </source>
</evidence>
<reference evidence="3" key="1">
    <citation type="submission" date="2023-01" db="EMBL/GenBank/DDBJ databases">
        <title>The growth and conidiation of Purpureocillium lavendulum are regulated by nitrogen source and histone H3K14 acetylation.</title>
        <authorList>
            <person name="Tang P."/>
            <person name="Han J."/>
            <person name="Zhang C."/>
            <person name="Tang P."/>
            <person name="Qi F."/>
            <person name="Zhang K."/>
            <person name="Liang L."/>
        </authorList>
    </citation>
    <scope>NUCLEOTIDE SEQUENCE</scope>
    <source>
        <strain evidence="3">YMF1.00683</strain>
    </source>
</reference>
<dbReference type="GO" id="GO:0051213">
    <property type="term" value="F:dioxygenase activity"/>
    <property type="evidence" value="ECO:0007669"/>
    <property type="project" value="UniProtKB-KW"/>
</dbReference>
<name>A0AB34FQ78_9HYPO</name>
<dbReference type="Pfam" id="PF02668">
    <property type="entry name" value="TauD"/>
    <property type="match status" value="1"/>
</dbReference>
<keyword evidence="1" id="KW-0560">Oxidoreductase</keyword>
<dbReference type="InterPro" id="IPR042098">
    <property type="entry name" value="TauD-like_sf"/>
</dbReference>
<dbReference type="Gene3D" id="3.60.130.10">
    <property type="entry name" value="Clavaminate synthase-like"/>
    <property type="match status" value="1"/>
</dbReference>
<comment type="caution">
    <text evidence="3">The sequence shown here is derived from an EMBL/GenBank/DDBJ whole genome shotgun (WGS) entry which is preliminary data.</text>
</comment>
<accession>A0AB34FQ78</accession>